<reference evidence="3 4" key="1">
    <citation type="journal article" date="2024" name="J Genomics">
        <title>Draft genome sequencing and assembly of Favolaschia claudopus CIRM-BRFM 2984 isolated from oak limbs.</title>
        <authorList>
            <person name="Navarro D."/>
            <person name="Drula E."/>
            <person name="Chaduli D."/>
            <person name="Cazenave R."/>
            <person name="Ahrendt S."/>
            <person name="Wang J."/>
            <person name="Lipzen A."/>
            <person name="Daum C."/>
            <person name="Barry K."/>
            <person name="Grigoriev I.V."/>
            <person name="Favel A."/>
            <person name="Rosso M.N."/>
            <person name="Martin F."/>
        </authorList>
    </citation>
    <scope>NUCLEOTIDE SEQUENCE [LARGE SCALE GENOMIC DNA]</scope>
    <source>
        <strain evidence="3 4">CIRM-BRFM 2984</strain>
    </source>
</reference>
<dbReference type="EMBL" id="JAWWNJ010000017">
    <property type="protein sequence ID" value="KAK7037946.1"/>
    <property type="molecule type" value="Genomic_DNA"/>
</dbReference>
<feature type="compositionally biased region" description="Low complexity" evidence="1">
    <location>
        <begin position="115"/>
        <end position="124"/>
    </location>
</feature>
<keyword evidence="2" id="KW-0472">Membrane</keyword>
<feature type="region of interest" description="Disordered" evidence="1">
    <location>
        <begin position="115"/>
        <end position="147"/>
    </location>
</feature>
<protein>
    <submittedName>
        <fullName evidence="3">Uncharacterized protein</fullName>
    </submittedName>
</protein>
<gene>
    <name evidence="3" type="ORF">R3P38DRAFT_2770298</name>
</gene>
<name>A0AAW0CHW1_9AGAR</name>
<evidence type="ECO:0000313" key="4">
    <source>
        <dbReference type="Proteomes" id="UP001362999"/>
    </source>
</evidence>
<keyword evidence="4" id="KW-1185">Reference proteome</keyword>
<evidence type="ECO:0000256" key="2">
    <source>
        <dbReference type="SAM" id="Phobius"/>
    </source>
</evidence>
<proteinExistence type="predicted"/>
<feature type="transmembrane region" description="Helical" evidence="2">
    <location>
        <begin position="14"/>
        <end position="35"/>
    </location>
</feature>
<sequence length="214" mass="22705">MSSGPTNDPHNSALYQYVVPAAVFIFAAISITMFFRANARRRTPPPGIVVAVRGSRVHRDLFDPGKKPPLFDAYLEDVEGMGVEWGEMMPLAAANIDDAGLSAAAARAVKRASAASPSLSPDAPFGGEVDPQPPDHPRSSPNSSGLNLDAIPTRLLVSVVVRMPFAPVPMPVRWSFDGEGNVEPEESTPLPNLELGSLEVDVLSPAEEGVQPVT</sequence>
<keyword evidence="2" id="KW-1133">Transmembrane helix</keyword>
<accession>A0AAW0CHW1</accession>
<evidence type="ECO:0000313" key="3">
    <source>
        <dbReference type="EMBL" id="KAK7037946.1"/>
    </source>
</evidence>
<organism evidence="3 4">
    <name type="scientific">Favolaschia claudopus</name>
    <dbReference type="NCBI Taxonomy" id="2862362"/>
    <lineage>
        <taxon>Eukaryota</taxon>
        <taxon>Fungi</taxon>
        <taxon>Dikarya</taxon>
        <taxon>Basidiomycota</taxon>
        <taxon>Agaricomycotina</taxon>
        <taxon>Agaricomycetes</taxon>
        <taxon>Agaricomycetidae</taxon>
        <taxon>Agaricales</taxon>
        <taxon>Marasmiineae</taxon>
        <taxon>Mycenaceae</taxon>
        <taxon>Favolaschia</taxon>
    </lineage>
</organism>
<comment type="caution">
    <text evidence="3">The sequence shown here is derived from an EMBL/GenBank/DDBJ whole genome shotgun (WGS) entry which is preliminary data.</text>
</comment>
<keyword evidence="2" id="KW-0812">Transmembrane</keyword>
<dbReference type="AlphaFoldDB" id="A0AAW0CHW1"/>
<evidence type="ECO:0000256" key="1">
    <source>
        <dbReference type="SAM" id="MobiDB-lite"/>
    </source>
</evidence>
<dbReference type="Proteomes" id="UP001362999">
    <property type="component" value="Unassembled WGS sequence"/>
</dbReference>